<dbReference type="NCBIfam" id="NF000648">
    <property type="entry name" value="PRK00026.1"/>
    <property type="match status" value="1"/>
</dbReference>
<dbReference type="GO" id="GO:0052906">
    <property type="term" value="F:tRNA (guanine(37)-N1)-methyltransferase activity"/>
    <property type="evidence" value="ECO:0007669"/>
    <property type="project" value="UniProtKB-UniRule"/>
</dbReference>
<keyword evidence="11 15" id="KW-0819">tRNA processing</keyword>
<dbReference type="GO" id="GO:0005829">
    <property type="term" value="C:cytosol"/>
    <property type="evidence" value="ECO:0007669"/>
    <property type="project" value="TreeGrafter"/>
</dbReference>
<dbReference type="InterPro" id="IPR002649">
    <property type="entry name" value="tRNA_m1G_MeTrfase_TrmD"/>
</dbReference>
<evidence type="ECO:0000256" key="16">
    <source>
        <dbReference type="PIRSR" id="PIRSR000386-1"/>
    </source>
</evidence>
<evidence type="ECO:0000256" key="11">
    <source>
        <dbReference type="ARBA" id="ARBA00022694"/>
    </source>
</evidence>
<dbReference type="EC" id="2.1.1.228" evidence="5 15"/>
<evidence type="ECO:0000256" key="8">
    <source>
        <dbReference type="ARBA" id="ARBA00022603"/>
    </source>
</evidence>
<evidence type="ECO:0000256" key="14">
    <source>
        <dbReference type="ARBA" id="ARBA00047783"/>
    </source>
</evidence>
<sequence>MKQFDVITIFPPILDSYINESLFKRAQKNKILKIKMHNLRQWTADRHQTVDDKPYGGGVGLVFKIEPLMKALLSLSLPLKKGEVGRGSKKLKNKTRIILMAANGKKFTQKEAKRLAKYDQLIFVCPRYEGVDARIDKMVDEKISIGDYILTGGELPAMVIMDSVARHYPGFVGKQESVKDESFSREGYWEYPQYTRPEVIKYKNKNLRVPKVLLSGHHGEIKKWREKKAKNVK</sequence>
<dbReference type="HAMAP" id="MF_00605">
    <property type="entry name" value="TrmD"/>
    <property type="match status" value="1"/>
</dbReference>
<protein>
    <recommendedName>
        <fullName evidence="6 15">tRNA (guanine-N(1)-)-methyltransferase</fullName>
        <ecNumber evidence="5 15">2.1.1.228</ecNumber>
    </recommendedName>
    <alternativeName>
        <fullName evidence="12 15">M1G-methyltransferase</fullName>
    </alternativeName>
    <alternativeName>
        <fullName evidence="13 15">tRNA [GM37] methyltransferase</fullName>
    </alternativeName>
</protein>
<comment type="caution">
    <text evidence="19">The sequence shown here is derived from an EMBL/GenBank/DDBJ whole genome shotgun (WGS) entry which is preliminary data.</text>
</comment>
<dbReference type="InterPro" id="IPR029028">
    <property type="entry name" value="Alpha/beta_knot_MTases"/>
</dbReference>
<dbReference type="GO" id="GO:0002939">
    <property type="term" value="P:tRNA N1-guanine methylation"/>
    <property type="evidence" value="ECO:0007669"/>
    <property type="project" value="TreeGrafter"/>
</dbReference>
<dbReference type="InterPro" id="IPR029026">
    <property type="entry name" value="tRNA_m1G_MTases_N"/>
</dbReference>
<name>A0A1G1YK83_9BACT</name>
<feature type="domain" description="tRNA methyltransferase TRMD/TRM10-type" evidence="18">
    <location>
        <begin position="3"/>
        <end position="230"/>
    </location>
</feature>
<comment type="subcellular location">
    <subcellularLocation>
        <location evidence="2 15 17">Cytoplasm</location>
    </subcellularLocation>
</comment>
<dbReference type="PANTHER" id="PTHR46417">
    <property type="entry name" value="TRNA (GUANINE-N(1)-)-METHYLTRANSFERASE"/>
    <property type="match status" value="1"/>
</dbReference>
<dbReference type="EMBL" id="MHIM01000011">
    <property type="protein sequence ID" value="OGY52762.1"/>
    <property type="molecule type" value="Genomic_DNA"/>
</dbReference>
<dbReference type="PANTHER" id="PTHR46417:SF1">
    <property type="entry name" value="TRNA (GUANINE-N(1)-)-METHYLTRANSFERASE"/>
    <property type="match status" value="1"/>
</dbReference>
<comment type="catalytic activity">
    <reaction evidence="14 15 17">
        <text>guanosine(37) in tRNA + S-adenosyl-L-methionine = N(1)-methylguanosine(37) in tRNA + S-adenosyl-L-homocysteine + H(+)</text>
        <dbReference type="Rhea" id="RHEA:36899"/>
        <dbReference type="Rhea" id="RHEA-COMP:10145"/>
        <dbReference type="Rhea" id="RHEA-COMP:10147"/>
        <dbReference type="ChEBI" id="CHEBI:15378"/>
        <dbReference type="ChEBI" id="CHEBI:57856"/>
        <dbReference type="ChEBI" id="CHEBI:59789"/>
        <dbReference type="ChEBI" id="CHEBI:73542"/>
        <dbReference type="ChEBI" id="CHEBI:74269"/>
        <dbReference type="EC" id="2.1.1.228"/>
    </reaction>
</comment>
<evidence type="ECO:0000256" key="7">
    <source>
        <dbReference type="ARBA" id="ARBA00022490"/>
    </source>
</evidence>
<evidence type="ECO:0000256" key="10">
    <source>
        <dbReference type="ARBA" id="ARBA00022691"/>
    </source>
</evidence>
<organism evidence="19 20">
    <name type="scientific">Candidatus Buchananbacteria bacterium RIFCSPLOWO2_01_FULL_39_33</name>
    <dbReference type="NCBI Taxonomy" id="1797543"/>
    <lineage>
        <taxon>Bacteria</taxon>
        <taxon>Candidatus Buchananiibacteriota</taxon>
    </lineage>
</organism>
<dbReference type="Proteomes" id="UP000177376">
    <property type="component" value="Unassembled WGS sequence"/>
</dbReference>
<proteinExistence type="inferred from homology"/>
<evidence type="ECO:0000256" key="5">
    <source>
        <dbReference type="ARBA" id="ARBA00012807"/>
    </source>
</evidence>
<dbReference type="InterPro" id="IPR023148">
    <property type="entry name" value="tRNA_m1G_MeTrfase_C_sf"/>
</dbReference>
<evidence type="ECO:0000256" key="1">
    <source>
        <dbReference type="ARBA" id="ARBA00002634"/>
    </source>
</evidence>
<keyword evidence="8 15" id="KW-0489">Methyltransferase</keyword>
<comment type="caution">
    <text evidence="15">Lacks conserved residue(s) required for the propagation of feature annotation.</text>
</comment>
<evidence type="ECO:0000256" key="4">
    <source>
        <dbReference type="ARBA" id="ARBA00011738"/>
    </source>
</evidence>
<evidence type="ECO:0000256" key="17">
    <source>
        <dbReference type="RuleBase" id="RU003464"/>
    </source>
</evidence>
<feature type="binding site" evidence="15 16">
    <location>
        <begin position="145"/>
        <end position="150"/>
    </location>
    <ligand>
        <name>S-adenosyl-L-methionine</name>
        <dbReference type="ChEBI" id="CHEBI:59789"/>
    </ligand>
</feature>
<keyword evidence="7 15" id="KW-0963">Cytoplasm</keyword>
<evidence type="ECO:0000259" key="18">
    <source>
        <dbReference type="Pfam" id="PF01746"/>
    </source>
</evidence>
<evidence type="ECO:0000256" key="13">
    <source>
        <dbReference type="ARBA" id="ARBA00033392"/>
    </source>
</evidence>
<evidence type="ECO:0000313" key="19">
    <source>
        <dbReference type="EMBL" id="OGY52762.1"/>
    </source>
</evidence>
<dbReference type="InterPro" id="IPR016009">
    <property type="entry name" value="tRNA_MeTrfase_TRMD/TRM10"/>
</dbReference>
<dbReference type="PIRSF" id="PIRSF000386">
    <property type="entry name" value="tRNA_mtase"/>
    <property type="match status" value="1"/>
</dbReference>
<evidence type="ECO:0000256" key="3">
    <source>
        <dbReference type="ARBA" id="ARBA00007630"/>
    </source>
</evidence>
<evidence type="ECO:0000256" key="2">
    <source>
        <dbReference type="ARBA" id="ARBA00004496"/>
    </source>
</evidence>
<evidence type="ECO:0000256" key="9">
    <source>
        <dbReference type="ARBA" id="ARBA00022679"/>
    </source>
</evidence>
<comment type="function">
    <text evidence="1 15 17">Specifically methylates guanosine-37 in various tRNAs.</text>
</comment>
<evidence type="ECO:0000256" key="12">
    <source>
        <dbReference type="ARBA" id="ARBA00029736"/>
    </source>
</evidence>
<dbReference type="Gene3D" id="3.40.1280.10">
    <property type="match status" value="1"/>
</dbReference>
<dbReference type="NCBIfam" id="TIGR00088">
    <property type="entry name" value="trmD"/>
    <property type="match status" value="1"/>
</dbReference>
<dbReference type="Gene3D" id="1.10.1270.20">
    <property type="entry name" value="tRNA(m1g37)methyltransferase, domain 2"/>
    <property type="match status" value="1"/>
</dbReference>
<dbReference type="AlphaFoldDB" id="A0A1G1YK83"/>
<evidence type="ECO:0000256" key="15">
    <source>
        <dbReference type="HAMAP-Rule" id="MF_00605"/>
    </source>
</evidence>
<dbReference type="Pfam" id="PF01746">
    <property type="entry name" value="tRNA_m1G_MT"/>
    <property type="match status" value="1"/>
</dbReference>
<gene>
    <name evidence="15" type="primary">trmD</name>
    <name evidence="19" type="ORF">A3A02_04210</name>
</gene>
<reference evidence="19 20" key="1">
    <citation type="journal article" date="2016" name="Nat. Commun.">
        <title>Thousands of microbial genomes shed light on interconnected biogeochemical processes in an aquifer system.</title>
        <authorList>
            <person name="Anantharaman K."/>
            <person name="Brown C.T."/>
            <person name="Hug L.A."/>
            <person name="Sharon I."/>
            <person name="Castelle C.J."/>
            <person name="Probst A.J."/>
            <person name="Thomas B.C."/>
            <person name="Singh A."/>
            <person name="Wilkins M.J."/>
            <person name="Karaoz U."/>
            <person name="Brodie E.L."/>
            <person name="Williams K.H."/>
            <person name="Hubbard S.S."/>
            <person name="Banfield J.F."/>
        </authorList>
    </citation>
    <scope>NUCLEOTIDE SEQUENCE [LARGE SCALE GENOMIC DNA]</scope>
</reference>
<comment type="similarity">
    <text evidence="3 15 17">Belongs to the RNA methyltransferase TrmD family.</text>
</comment>
<evidence type="ECO:0000256" key="6">
    <source>
        <dbReference type="ARBA" id="ARBA00014679"/>
    </source>
</evidence>
<comment type="subunit">
    <text evidence="4 15 17">Homodimer.</text>
</comment>
<dbReference type="CDD" id="cd18080">
    <property type="entry name" value="TrmD-like"/>
    <property type="match status" value="1"/>
</dbReference>
<keyword evidence="9 15" id="KW-0808">Transferase</keyword>
<keyword evidence="10 15" id="KW-0949">S-adenosyl-L-methionine</keyword>
<accession>A0A1G1YK83</accession>
<evidence type="ECO:0000313" key="20">
    <source>
        <dbReference type="Proteomes" id="UP000177376"/>
    </source>
</evidence>
<dbReference type="SUPFAM" id="SSF75217">
    <property type="entry name" value="alpha/beta knot"/>
    <property type="match status" value="1"/>
</dbReference>